<evidence type="ECO:0000256" key="5">
    <source>
        <dbReference type="SAM" id="SignalP"/>
    </source>
</evidence>
<feature type="signal peptide" evidence="5">
    <location>
        <begin position="1"/>
        <end position="26"/>
    </location>
</feature>
<dbReference type="AlphaFoldDB" id="A0A7Z0DJU2"/>
<keyword evidence="2" id="KW-0479">Metal-binding</keyword>
<evidence type="ECO:0000313" key="8">
    <source>
        <dbReference type="Proteomes" id="UP000564496"/>
    </source>
</evidence>
<dbReference type="GO" id="GO:0031012">
    <property type="term" value="C:extracellular matrix"/>
    <property type="evidence" value="ECO:0007669"/>
    <property type="project" value="InterPro"/>
</dbReference>
<organism evidence="7 8">
    <name type="scientific">Nocardioides panzhihuensis</name>
    <dbReference type="NCBI Taxonomy" id="860243"/>
    <lineage>
        <taxon>Bacteria</taxon>
        <taxon>Bacillati</taxon>
        <taxon>Actinomycetota</taxon>
        <taxon>Actinomycetes</taxon>
        <taxon>Propionibacteriales</taxon>
        <taxon>Nocardioidaceae</taxon>
        <taxon>Nocardioides</taxon>
    </lineage>
</organism>
<proteinExistence type="predicted"/>
<name>A0A7Z0DJU2_9ACTN</name>
<dbReference type="GO" id="GO:0008270">
    <property type="term" value="F:zinc ion binding"/>
    <property type="evidence" value="ECO:0007669"/>
    <property type="project" value="InterPro"/>
</dbReference>
<dbReference type="InterPro" id="IPR024079">
    <property type="entry name" value="MetalloPept_cat_dom_sf"/>
</dbReference>
<dbReference type="InterPro" id="IPR021190">
    <property type="entry name" value="Pept_M10A"/>
</dbReference>
<feature type="domain" description="Peptidase M10 metallopeptidase" evidence="6">
    <location>
        <begin position="33"/>
        <end position="190"/>
    </location>
</feature>
<protein>
    <recommendedName>
        <fullName evidence="6">Peptidase M10 metallopeptidase domain-containing protein</fullName>
    </recommendedName>
</protein>
<evidence type="ECO:0000256" key="4">
    <source>
        <dbReference type="ARBA" id="ARBA00022833"/>
    </source>
</evidence>
<dbReference type="Gene3D" id="3.40.390.10">
    <property type="entry name" value="Collagenase (Catalytic Domain)"/>
    <property type="match status" value="1"/>
</dbReference>
<dbReference type="PRINTS" id="PR00138">
    <property type="entry name" value="MATRIXIN"/>
</dbReference>
<evidence type="ECO:0000313" key="7">
    <source>
        <dbReference type="EMBL" id="NYI76823.1"/>
    </source>
</evidence>
<evidence type="ECO:0000256" key="2">
    <source>
        <dbReference type="ARBA" id="ARBA00022723"/>
    </source>
</evidence>
<gene>
    <name evidence="7" type="ORF">BJ988_001471</name>
</gene>
<feature type="chain" id="PRO_5031084825" description="Peptidase M10 metallopeptidase domain-containing protein" evidence="5">
    <location>
        <begin position="27"/>
        <end position="193"/>
    </location>
</feature>
<keyword evidence="3" id="KW-0378">Hydrolase</keyword>
<dbReference type="Proteomes" id="UP000564496">
    <property type="component" value="Unassembled WGS sequence"/>
</dbReference>
<dbReference type="SUPFAM" id="SSF55486">
    <property type="entry name" value="Metalloproteases ('zincins'), catalytic domain"/>
    <property type="match status" value="1"/>
</dbReference>
<comment type="caution">
    <text evidence="7">The sequence shown here is derived from an EMBL/GenBank/DDBJ whole genome shotgun (WGS) entry which is preliminary data.</text>
</comment>
<dbReference type="Pfam" id="PF00413">
    <property type="entry name" value="Peptidase_M10"/>
    <property type="match status" value="1"/>
</dbReference>
<dbReference type="GO" id="GO:0004222">
    <property type="term" value="F:metalloendopeptidase activity"/>
    <property type="evidence" value="ECO:0007669"/>
    <property type="project" value="InterPro"/>
</dbReference>
<keyword evidence="4" id="KW-0862">Zinc</keyword>
<evidence type="ECO:0000259" key="6">
    <source>
        <dbReference type="Pfam" id="PF00413"/>
    </source>
</evidence>
<evidence type="ECO:0000256" key="1">
    <source>
        <dbReference type="ARBA" id="ARBA00022670"/>
    </source>
</evidence>
<dbReference type="RefSeq" id="WP_179657429.1">
    <property type="nucleotide sequence ID" value="NZ_JACBZR010000001.1"/>
</dbReference>
<dbReference type="InterPro" id="IPR001818">
    <property type="entry name" value="Pept_M10_metallopeptidase"/>
</dbReference>
<keyword evidence="5" id="KW-0732">Signal</keyword>
<reference evidence="7 8" key="1">
    <citation type="submission" date="2020-07" db="EMBL/GenBank/DDBJ databases">
        <title>Sequencing the genomes of 1000 actinobacteria strains.</title>
        <authorList>
            <person name="Klenk H.-P."/>
        </authorList>
    </citation>
    <scope>NUCLEOTIDE SEQUENCE [LARGE SCALE GENOMIC DNA]</scope>
    <source>
        <strain evidence="7 8">DSM 26487</strain>
    </source>
</reference>
<sequence>MRPITAVLAGLLAMAMVGVLAPTAHAYATFGGHKLTYGINNQHYWLDTSAANSHTAAITDGVGLWNATQDTWAWYTRTSTKSSSRLDFYRRSTESGVYCAATQMYVDTRAVDPRDTNWWWAKVTIDPAFHNTDSCGAISHRKGIIAHEQGHAMGLAHTSNSGTLMYTGISGTSVNAPTQDDRNGIIALYGRRS</sequence>
<evidence type="ECO:0000256" key="3">
    <source>
        <dbReference type="ARBA" id="ARBA00022801"/>
    </source>
</evidence>
<accession>A0A7Z0DJU2</accession>
<keyword evidence="8" id="KW-1185">Reference proteome</keyword>
<dbReference type="EMBL" id="JACBZR010000001">
    <property type="protein sequence ID" value="NYI76823.1"/>
    <property type="molecule type" value="Genomic_DNA"/>
</dbReference>
<dbReference type="GO" id="GO:0006508">
    <property type="term" value="P:proteolysis"/>
    <property type="evidence" value="ECO:0007669"/>
    <property type="project" value="UniProtKB-KW"/>
</dbReference>
<keyword evidence="1" id="KW-0645">Protease</keyword>